<dbReference type="Pfam" id="PF22621">
    <property type="entry name" value="CurL-like_PKS_C"/>
    <property type="match status" value="1"/>
</dbReference>
<gene>
    <name evidence="10" type="ORF">M501DRAFT_979998</name>
</gene>
<dbReference type="InterPro" id="IPR050091">
    <property type="entry name" value="PKS_NRPS_Biosynth_Enz"/>
</dbReference>
<proteinExistence type="predicted"/>
<feature type="active site" description="Proton acceptor; for dehydratase activity" evidence="6">
    <location>
        <position position="1287"/>
    </location>
</feature>
<dbReference type="InterPro" id="IPR032088">
    <property type="entry name" value="SAT"/>
</dbReference>
<dbReference type="GO" id="GO:0006633">
    <property type="term" value="P:fatty acid biosynthetic process"/>
    <property type="evidence" value="ECO:0007669"/>
    <property type="project" value="InterPro"/>
</dbReference>
<dbReference type="Gene3D" id="3.30.70.3290">
    <property type="match status" value="1"/>
</dbReference>
<dbReference type="SUPFAM" id="SSF52151">
    <property type="entry name" value="FabD/lysophospholipase-like"/>
    <property type="match status" value="1"/>
</dbReference>
<dbReference type="InterPro" id="IPR014030">
    <property type="entry name" value="Ketoacyl_synth_N"/>
</dbReference>
<feature type="region of interest" description="N-terminal hotdog fold" evidence="6">
    <location>
        <begin position="1257"/>
        <end position="1374"/>
    </location>
</feature>
<dbReference type="Pfam" id="PF21089">
    <property type="entry name" value="PKS_DH_N"/>
    <property type="match status" value="1"/>
</dbReference>
<dbReference type="Gene3D" id="3.40.47.10">
    <property type="match status" value="1"/>
</dbReference>
<evidence type="ECO:0000256" key="5">
    <source>
        <dbReference type="ARBA" id="ARBA00023268"/>
    </source>
</evidence>
<dbReference type="InterPro" id="IPR014031">
    <property type="entry name" value="Ketoacyl_synth_C"/>
</dbReference>
<dbReference type="InterPro" id="IPR042104">
    <property type="entry name" value="PKS_dehydratase_sf"/>
</dbReference>
<evidence type="ECO:0000256" key="3">
    <source>
        <dbReference type="ARBA" id="ARBA00022553"/>
    </source>
</evidence>
<dbReference type="CDD" id="cd00833">
    <property type="entry name" value="PKS"/>
    <property type="match status" value="1"/>
</dbReference>
<dbReference type="InterPro" id="IPR018201">
    <property type="entry name" value="Ketoacyl_synth_AS"/>
</dbReference>
<dbReference type="Proteomes" id="UP000799429">
    <property type="component" value="Unassembled WGS sequence"/>
</dbReference>
<feature type="domain" description="Ketosynthase family 3 (KS3)" evidence="8">
    <location>
        <begin position="341"/>
        <end position="773"/>
    </location>
</feature>
<dbReference type="Pfam" id="PF00550">
    <property type="entry name" value="PP-binding"/>
    <property type="match status" value="1"/>
</dbReference>
<dbReference type="InterPro" id="IPR016035">
    <property type="entry name" value="Acyl_Trfase/lysoPLipase"/>
</dbReference>
<dbReference type="InterPro" id="IPR009081">
    <property type="entry name" value="PP-bd_ACP"/>
</dbReference>
<dbReference type="PROSITE" id="PS52004">
    <property type="entry name" value="KS3_2"/>
    <property type="match status" value="1"/>
</dbReference>
<dbReference type="InterPro" id="IPR029058">
    <property type="entry name" value="AB_hydrolase_fold"/>
</dbReference>
<dbReference type="SUPFAM" id="SSF53474">
    <property type="entry name" value="alpha/beta-Hydrolases"/>
    <property type="match status" value="1"/>
</dbReference>
<dbReference type="InterPro" id="IPR014043">
    <property type="entry name" value="Acyl_transferase_dom"/>
</dbReference>
<dbReference type="InterPro" id="IPR020841">
    <property type="entry name" value="PKS_Beta-ketoAc_synthase_dom"/>
</dbReference>
<evidence type="ECO:0000313" key="10">
    <source>
        <dbReference type="EMBL" id="KAF2836624.1"/>
    </source>
</evidence>
<dbReference type="InterPro" id="IPR001227">
    <property type="entry name" value="Ac_transferase_dom_sf"/>
</dbReference>
<evidence type="ECO:0000256" key="4">
    <source>
        <dbReference type="ARBA" id="ARBA00022679"/>
    </source>
</evidence>
<evidence type="ECO:0000256" key="6">
    <source>
        <dbReference type="PROSITE-ProRule" id="PRU01363"/>
    </source>
</evidence>
<dbReference type="SMART" id="SM00827">
    <property type="entry name" value="PKS_AT"/>
    <property type="match status" value="1"/>
</dbReference>
<dbReference type="PROSITE" id="PS50075">
    <property type="entry name" value="CARRIER"/>
    <property type="match status" value="1"/>
</dbReference>
<dbReference type="Pfam" id="PF00698">
    <property type="entry name" value="Acyl_transf_1"/>
    <property type="match status" value="1"/>
</dbReference>
<keyword evidence="11" id="KW-1185">Reference proteome</keyword>
<comment type="caution">
    <text evidence="10">The sequence shown here is derived from an EMBL/GenBank/DDBJ whole genome shotgun (WGS) entry which is preliminary data.</text>
</comment>
<dbReference type="OrthoDB" id="329835at2759"/>
<evidence type="ECO:0000259" key="8">
    <source>
        <dbReference type="PROSITE" id="PS52004"/>
    </source>
</evidence>
<dbReference type="SUPFAM" id="SSF55048">
    <property type="entry name" value="Probable ACP-binding domain of malonyl-CoA ACP transacylase"/>
    <property type="match status" value="1"/>
</dbReference>
<dbReference type="Pfam" id="PF00109">
    <property type="entry name" value="ketoacyl-synt"/>
    <property type="match status" value="1"/>
</dbReference>
<dbReference type="InterPro" id="IPR016039">
    <property type="entry name" value="Thiolase-like"/>
</dbReference>
<dbReference type="GO" id="GO:0004312">
    <property type="term" value="F:fatty acid synthase activity"/>
    <property type="evidence" value="ECO:0007669"/>
    <property type="project" value="TreeGrafter"/>
</dbReference>
<keyword evidence="2" id="KW-0596">Phosphopantetheine</keyword>
<dbReference type="Gene3D" id="3.10.129.110">
    <property type="entry name" value="Polyketide synthase dehydratase"/>
    <property type="match status" value="1"/>
</dbReference>
<name>A0A9P4VQK8_9PEZI</name>
<dbReference type="Pfam" id="PF02801">
    <property type="entry name" value="Ketoacyl-synt_C"/>
    <property type="match status" value="1"/>
</dbReference>
<dbReference type="SUPFAM" id="SSF47336">
    <property type="entry name" value="ACP-like"/>
    <property type="match status" value="2"/>
</dbReference>
<dbReference type="Pfam" id="PF16073">
    <property type="entry name" value="SAT"/>
    <property type="match status" value="1"/>
</dbReference>
<dbReference type="Pfam" id="PF00975">
    <property type="entry name" value="Thioesterase"/>
    <property type="match status" value="1"/>
</dbReference>
<organism evidence="10 11">
    <name type="scientific">Patellaria atrata CBS 101060</name>
    <dbReference type="NCBI Taxonomy" id="1346257"/>
    <lineage>
        <taxon>Eukaryota</taxon>
        <taxon>Fungi</taxon>
        <taxon>Dikarya</taxon>
        <taxon>Ascomycota</taxon>
        <taxon>Pezizomycotina</taxon>
        <taxon>Dothideomycetes</taxon>
        <taxon>Dothideomycetes incertae sedis</taxon>
        <taxon>Patellariales</taxon>
        <taxon>Patellariaceae</taxon>
        <taxon>Patellaria</taxon>
    </lineage>
</organism>
<keyword evidence="3" id="KW-0597">Phosphoprotein</keyword>
<evidence type="ECO:0000256" key="1">
    <source>
        <dbReference type="ARBA" id="ARBA00005179"/>
    </source>
</evidence>
<dbReference type="EMBL" id="MU006103">
    <property type="protein sequence ID" value="KAF2836624.1"/>
    <property type="molecule type" value="Genomic_DNA"/>
</dbReference>
<dbReference type="PROSITE" id="PS52019">
    <property type="entry name" value="PKS_MFAS_DH"/>
    <property type="match status" value="1"/>
</dbReference>
<evidence type="ECO:0000259" key="9">
    <source>
        <dbReference type="PROSITE" id="PS52019"/>
    </source>
</evidence>
<keyword evidence="4" id="KW-0808">Transferase</keyword>
<dbReference type="GO" id="GO:0004315">
    <property type="term" value="F:3-oxoacyl-[acyl-carrier-protein] synthase activity"/>
    <property type="evidence" value="ECO:0007669"/>
    <property type="project" value="InterPro"/>
</dbReference>
<dbReference type="PANTHER" id="PTHR43775">
    <property type="entry name" value="FATTY ACID SYNTHASE"/>
    <property type="match status" value="1"/>
</dbReference>
<dbReference type="Gene3D" id="3.40.366.10">
    <property type="entry name" value="Malonyl-Coenzyme A Acyl Carrier Protein, domain 2"/>
    <property type="match status" value="2"/>
</dbReference>
<dbReference type="Gene3D" id="3.30.70.250">
    <property type="entry name" value="Malonyl-CoA ACP transacylase, ACP-binding"/>
    <property type="match status" value="1"/>
</dbReference>
<protein>
    <submittedName>
        <fullName evidence="10">Conidial yellow pigment biosynthesis polyketide synthase</fullName>
    </submittedName>
</protein>
<comment type="pathway">
    <text evidence="1">Secondary metabolite biosynthesis.</text>
</comment>
<evidence type="ECO:0000313" key="11">
    <source>
        <dbReference type="Proteomes" id="UP000799429"/>
    </source>
</evidence>
<dbReference type="SMART" id="SM00825">
    <property type="entry name" value="PKS_KS"/>
    <property type="match status" value="1"/>
</dbReference>
<feature type="domain" description="PKS/mFAS DH" evidence="9">
    <location>
        <begin position="1257"/>
        <end position="1542"/>
    </location>
</feature>
<dbReference type="InterPro" id="IPR001031">
    <property type="entry name" value="Thioesterase"/>
</dbReference>
<evidence type="ECO:0000259" key="7">
    <source>
        <dbReference type="PROSITE" id="PS50075"/>
    </source>
</evidence>
<feature type="domain" description="Carrier" evidence="7">
    <location>
        <begin position="1577"/>
        <end position="1654"/>
    </location>
</feature>
<feature type="active site" description="Proton donor; for dehydratase activity" evidence="6">
    <location>
        <position position="1456"/>
    </location>
</feature>
<dbReference type="Gene3D" id="3.40.50.1820">
    <property type="entry name" value="alpha/beta hydrolase"/>
    <property type="match status" value="1"/>
</dbReference>
<dbReference type="GO" id="GO:0044550">
    <property type="term" value="P:secondary metabolite biosynthetic process"/>
    <property type="evidence" value="ECO:0007669"/>
    <property type="project" value="TreeGrafter"/>
</dbReference>
<evidence type="ECO:0000256" key="2">
    <source>
        <dbReference type="ARBA" id="ARBA00022450"/>
    </source>
</evidence>
<dbReference type="PROSITE" id="PS00606">
    <property type="entry name" value="KS3_1"/>
    <property type="match status" value="1"/>
</dbReference>
<dbReference type="InterPro" id="IPR016036">
    <property type="entry name" value="Malonyl_transacylase_ACP-bd"/>
</dbReference>
<accession>A0A9P4VQK8</accession>
<dbReference type="InterPro" id="IPR049900">
    <property type="entry name" value="PKS_mFAS_DH"/>
</dbReference>
<sequence>MLVRDAILFAGQGSPSLFTQGLSEDLHQFISSSVQAKTILSACFDAFVLEIQSLQDDEKLLLGEDIFSAFTTPLSLAIPSKSFSSNPIIQNTALYIQQMLEYLRYNSTQHEQNRTIDEVSGLCSGLIPAVMVAASPALLDGKLHGWAVEGFRLVFWIGIRVAQNSRTQGHNNPNDLPWSLVVSGLGLEEMNEVLKRYNQTEKPEFPICIASVLADRTLSLSGQGPSLHHFKVEYLPKSVTTRSGNVHGYYHGGNKVSRITRTKIIEDVRRRNIKFPCWEDLAMPIRSTLDGEYMLFDTIKTSLLEAILSAMFMKQVEWQMVSISLLQKAKNILSSDTSSAYRIIAIEPNAKSLLFNMKSTVHPRLTVLSSTSVSESIQIPSSRFNIQDYYQPDSQKGDGSRTTKSKYGNFMANPFDFDNGFFRISPREAKSMDPQQRNLLHTALDALEDAGYSPDATPTFQRDSFGVYVGVATGDYVDNTRDNIDVYYSTGTLRAFLSGRISYAFGFEGPSVVVDTACSSSMIALYQACRSLQAKDCTAALAGGVNVISSPDMHIGLSRAHFLNSSGQCKPFDASADGYCRAEGCGVFVLKRACDAIAEGDRIHGIIRGIEVNQCGTSKSITYPDSTTQAKLFQRLFNRHGVVPDSISVVEAHGTGTQAGDHAEINSIKSSFGWSRKPSNPLYVSSIKGNIGHAEAASGAAGLAKLVLMMREQQIPPQAAHETLNPRLGDLSTYNIVIPRELTAWRAQPQSPRRALLNNFGAAGSNAALILEEPIRPMKRRFPTVRSSYLLNISAKTVDAFQRLSQSYHDFAFASKDLFFGDLAYSASARRIEYDDIRLSIVADSVESALDKLKKVKTPDTFYGSKKKVVVFVFSGQGGIYQGMASELLETAPVFQKAVRTCDEILENLGYSKTEPCMLKNEHVLDDPILAEKTVTAQCACFVVEYALAKLWMSFGVNPDIAVGHSLGEYAMLAVAGAISLRDALFLVAKRAELMYDLCEPGSSGMMACHLSSTKLESVLSRNSELYPELSIACINSPEDCVLAGPKSSLSQFAYQNKPMGIKTKQLDVTYGFHSSALDPILEPFYELASTITTHAPEFTIASSTLGRILTQDDLQPPNFVKHAREKVDFVAALKTVEEFAAEKELLFLEIGPAPKTLPMVKATLNHKASNALPSLRPSEEPWVTINATLSSLYTHRQQIRWTEVFRGADLQFLGELPHYPLSPSTFIIPYQEPRSNNLSPERDEPRGTGKFFSPFSFLRGSCVSQPDGTRTFDTTVSSLADYIKSHAVGGVPICPASVYMELAAQANDLETQNFTGTFNVFKDIVFNKPLIYQEGSHMLVFTTNNLMTGTFNVTSGTGDLHCTGILGQARAEDIATMFLRQSSVINRQLKSVEFVESLSSRVIYDVIFPRVVQYSDPFLTIKQLRIAASGLEGFGHFKLPMLEQEIFNSPPPLVDTLLHAAGFIANLKVSAAEACICVRVEEAIVPRGSSFPTQELTLYCSLIDAVKGHLIADAYALDSTNNVRVAVRGMHFKILSLKGFQTQLALKGSDKARSPNLKDNNQYGSDAPRLAEISKQPQGEVFHALSNILSELCQLDGTVGQNTKLEYLGIDSLLFIEIAHKLEEEYPTLGDTTKMLESCTTVMDICKLIQSSIESGSKSGMVTPELDSMLTSAPSSRTPSEFRKPTISNTLDIGPRVEDLRIFIEKTCGFSITGVDKRCTLDSLGVDSLLSIEIEHGLREIFGIDINTNDNIISTISIEELEKLIIGNVSVSNSTHPIDEENDVDSSPNEPRCVTLLQGNEHSQTVLYLFHDGSGMSNIYSRISKLPCSVIGISSVDFDNMDNQIQSLEQLATKCIARAKLMDAEDFILGGWSFGGVLAYEVSRQLRAQGRSPRGVMLIDSPSPLKHDPLPDTIIEQISSKFAARSPKTQRLRSCVEAQFKRNARLLGKYTPNASSARFECVMLQCVELVDTLVLYGVEYPFVSDREFRMQDVADWEQLIKKPIPVYPIKGNHFSLFAPDNVSGDYK</sequence>
<keyword evidence="5" id="KW-0511">Multifunctional enzyme</keyword>
<dbReference type="SUPFAM" id="SSF53901">
    <property type="entry name" value="Thiolase-like"/>
    <property type="match status" value="1"/>
</dbReference>
<dbReference type="PANTHER" id="PTHR43775:SF21">
    <property type="entry name" value="NON-REDUCING POLYKETIDE SYNTHASE AUSA-RELATED"/>
    <property type="match status" value="1"/>
</dbReference>
<dbReference type="Gene3D" id="1.10.1200.10">
    <property type="entry name" value="ACP-like"/>
    <property type="match status" value="2"/>
</dbReference>
<dbReference type="InterPro" id="IPR036736">
    <property type="entry name" value="ACP-like_sf"/>
</dbReference>
<feature type="region of interest" description="C-terminal hotdog fold" evidence="6">
    <location>
        <begin position="1395"/>
        <end position="1542"/>
    </location>
</feature>
<reference evidence="10" key="1">
    <citation type="journal article" date="2020" name="Stud. Mycol.">
        <title>101 Dothideomycetes genomes: a test case for predicting lifestyles and emergence of pathogens.</title>
        <authorList>
            <person name="Haridas S."/>
            <person name="Albert R."/>
            <person name="Binder M."/>
            <person name="Bloem J."/>
            <person name="Labutti K."/>
            <person name="Salamov A."/>
            <person name="Andreopoulos B."/>
            <person name="Baker S."/>
            <person name="Barry K."/>
            <person name="Bills G."/>
            <person name="Bluhm B."/>
            <person name="Cannon C."/>
            <person name="Castanera R."/>
            <person name="Culley D."/>
            <person name="Daum C."/>
            <person name="Ezra D."/>
            <person name="Gonzalez J."/>
            <person name="Henrissat B."/>
            <person name="Kuo A."/>
            <person name="Liang C."/>
            <person name="Lipzen A."/>
            <person name="Lutzoni F."/>
            <person name="Magnuson J."/>
            <person name="Mondo S."/>
            <person name="Nolan M."/>
            <person name="Ohm R."/>
            <person name="Pangilinan J."/>
            <person name="Park H.-J."/>
            <person name="Ramirez L."/>
            <person name="Alfaro M."/>
            <person name="Sun H."/>
            <person name="Tritt A."/>
            <person name="Yoshinaga Y."/>
            <person name="Zwiers L.-H."/>
            <person name="Turgeon B."/>
            <person name="Goodwin S."/>
            <person name="Spatafora J."/>
            <person name="Crous P."/>
            <person name="Grigoriev I."/>
        </authorList>
    </citation>
    <scope>NUCLEOTIDE SEQUENCE</scope>
    <source>
        <strain evidence="10">CBS 101060</strain>
    </source>
</reference>
<dbReference type="InterPro" id="IPR049552">
    <property type="entry name" value="PKS_DH_N"/>
</dbReference>